<feature type="compositionally biased region" description="Polar residues" evidence="1">
    <location>
        <begin position="1"/>
        <end position="12"/>
    </location>
</feature>
<accession>A0A9P6JUQ2</accession>
<reference evidence="2" key="1">
    <citation type="journal article" date="2020" name="Fungal Divers.">
        <title>Resolving the Mortierellaceae phylogeny through synthesis of multi-gene phylogenetics and phylogenomics.</title>
        <authorList>
            <person name="Vandepol N."/>
            <person name="Liber J."/>
            <person name="Desiro A."/>
            <person name="Na H."/>
            <person name="Kennedy M."/>
            <person name="Barry K."/>
            <person name="Grigoriev I.V."/>
            <person name="Miller A.N."/>
            <person name="O'Donnell K."/>
            <person name="Stajich J.E."/>
            <person name="Bonito G."/>
        </authorList>
    </citation>
    <scope>NUCLEOTIDE SEQUENCE</scope>
    <source>
        <strain evidence="2">KOD1015</strain>
    </source>
</reference>
<dbReference type="Proteomes" id="UP000780801">
    <property type="component" value="Unassembled WGS sequence"/>
</dbReference>
<dbReference type="EMBL" id="JAABOA010008453">
    <property type="protein sequence ID" value="KAF9534557.1"/>
    <property type="molecule type" value="Genomic_DNA"/>
</dbReference>
<evidence type="ECO:0000313" key="3">
    <source>
        <dbReference type="Proteomes" id="UP000780801"/>
    </source>
</evidence>
<feature type="non-terminal residue" evidence="2">
    <location>
        <position position="51"/>
    </location>
</feature>
<evidence type="ECO:0000313" key="2">
    <source>
        <dbReference type="EMBL" id="KAF9534557.1"/>
    </source>
</evidence>
<gene>
    <name evidence="2" type="ORF">BGW38_010444</name>
</gene>
<feature type="compositionally biased region" description="Polar residues" evidence="1">
    <location>
        <begin position="29"/>
        <end position="38"/>
    </location>
</feature>
<name>A0A9P6JUQ2_9FUNG</name>
<dbReference type="OrthoDB" id="10491476at2759"/>
<dbReference type="AlphaFoldDB" id="A0A9P6JUQ2"/>
<sequence>MEAYTDSKSNNYVEKADVNSDNDDAGLSTGHNGDQGLQRNLKARHLTMISL</sequence>
<organism evidence="2 3">
    <name type="scientific">Lunasporangiospora selenospora</name>
    <dbReference type="NCBI Taxonomy" id="979761"/>
    <lineage>
        <taxon>Eukaryota</taxon>
        <taxon>Fungi</taxon>
        <taxon>Fungi incertae sedis</taxon>
        <taxon>Mucoromycota</taxon>
        <taxon>Mortierellomycotina</taxon>
        <taxon>Mortierellomycetes</taxon>
        <taxon>Mortierellales</taxon>
        <taxon>Mortierellaceae</taxon>
        <taxon>Lunasporangiospora</taxon>
    </lineage>
</organism>
<proteinExistence type="predicted"/>
<feature type="region of interest" description="Disordered" evidence="1">
    <location>
        <begin position="1"/>
        <end position="39"/>
    </location>
</feature>
<protein>
    <submittedName>
        <fullName evidence="2">Uncharacterized protein</fullName>
    </submittedName>
</protein>
<comment type="caution">
    <text evidence="2">The sequence shown here is derived from an EMBL/GenBank/DDBJ whole genome shotgun (WGS) entry which is preliminary data.</text>
</comment>
<keyword evidence="3" id="KW-1185">Reference proteome</keyword>
<evidence type="ECO:0000256" key="1">
    <source>
        <dbReference type="SAM" id="MobiDB-lite"/>
    </source>
</evidence>